<accession>A0AA45WMS7</accession>
<protein>
    <submittedName>
        <fullName evidence="2">Uncharacterized protein</fullName>
    </submittedName>
</protein>
<keyword evidence="1" id="KW-0812">Transmembrane</keyword>
<keyword evidence="1" id="KW-1133">Transmembrane helix</keyword>
<evidence type="ECO:0000313" key="3">
    <source>
        <dbReference type="Proteomes" id="UP001157946"/>
    </source>
</evidence>
<name>A0AA45WMS7_9BACL</name>
<feature type="transmembrane region" description="Helical" evidence="1">
    <location>
        <begin position="20"/>
        <end position="39"/>
    </location>
</feature>
<dbReference type="AlphaFoldDB" id="A0AA45WMS7"/>
<keyword evidence="1" id="KW-0472">Membrane</keyword>
<dbReference type="EMBL" id="FXTU01000002">
    <property type="protein sequence ID" value="SMP14789.1"/>
    <property type="molecule type" value="Genomic_DNA"/>
</dbReference>
<dbReference type="Proteomes" id="UP001157946">
    <property type="component" value="Unassembled WGS sequence"/>
</dbReference>
<reference evidence="2" key="1">
    <citation type="submission" date="2017-05" db="EMBL/GenBank/DDBJ databases">
        <authorList>
            <person name="Varghese N."/>
            <person name="Submissions S."/>
        </authorList>
    </citation>
    <scope>NUCLEOTIDE SEQUENCE</scope>
    <source>
        <strain evidence="2">DSM 45262</strain>
    </source>
</reference>
<organism evidence="2 3">
    <name type="scientific">Laceyella tengchongensis</name>
    <dbReference type="NCBI Taxonomy" id="574699"/>
    <lineage>
        <taxon>Bacteria</taxon>
        <taxon>Bacillati</taxon>
        <taxon>Bacillota</taxon>
        <taxon>Bacilli</taxon>
        <taxon>Bacillales</taxon>
        <taxon>Thermoactinomycetaceae</taxon>
        <taxon>Laceyella</taxon>
    </lineage>
</organism>
<evidence type="ECO:0000256" key="1">
    <source>
        <dbReference type="SAM" id="Phobius"/>
    </source>
</evidence>
<proteinExistence type="predicted"/>
<keyword evidence="3" id="KW-1185">Reference proteome</keyword>
<gene>
    <name evidence="2" type="ORF">SAMN06265361_102620</name>
</gene>
<evidence type="ECO:0000313" key="2">
    <source>
        <dbReference type="EMBL" id="SMP14789.1"/>
    </source>
</evidence>
<sequence>MDHALKLCRSQYVAPPHRLHPWQCLLLFLLIVPTIFVFVESLCP</sequence>
<comment type="caution">
    <text evidence="2">The sequence shown here is derived from an EMBL/GenBank/DDBJ whole genome shotgun (WGS) entry which is preliminary data.</text>
</comment>